<sequence length="934" mass="103624">MSKKTTKKEGVSSQQEEDLQLKVNGGDAVWRLRLDSAARAARFCSFVQQLPDHWSTVSDEVCAVLCVLGYECVLTRQDLLGLLASSGQQKTIPHAVRVTWEQKCGKNSRFESRCLSARTVLALKKTSSFIDWPNAISSTEQHLEMVYPFLVQPPPTVVLEEVLLDASAWHYLHLPACLYSHIRGAISMPSLPNTVLDRLNAKDDLEQGTTDAELDPHSELPGAAEVERVQDASMDLLLDPPSNGAPVFPKKSIGLLKSLCAVSSNDAGIRLSTHLARASTQTKLTLATNILTGEGWVGATLAAWVAHLLHHGSIRKENPAVSTLSAYVGELLEPLANALIRMNKPPILMMQEDWVELFESLAQEGTQLRGASLSALHLWAIRSFGCDPMPQIMFAQNGPSHHVRGNVVWPAEQARAIQLAASASFDERVNAQCTVMLILGCTGLFRISELPSLRTTDIQATREGVRVAIDPSRETHGGKSRAARRVVYLNEVEALRYILDFRDRRNMESNFDPSEPVHLFGDPNKPQKLYQFGLCTRMTNQILRACTGDESVSFHSLRHTSASDRCIQLLTEPLAPTAIAPLHILLHEMGHASPTTLWSTYFHFSDFAIRDRIDKVAEVRQMNSTEVGFWLQEPSSTLRQQLQRGSEGDAAGFYLKRIDRAAFGPDSNAHRPAQPYGLSMTPTPEPSSATQIDYEWILKGLSAIVSDLPSSAICSRLSCTSEHVKRLCLSIQQSLQALRLQRRHKLSSLLLDTADVDHCVRWAREQLDRQGWSFQTSRSEGIRRLHRHLKDHADKSFPAARAWCVMYSNAVLSLEDSIAIISFLRTLRDAGFPPQGLVVRVQTLASDVPQLQHEQHIRGAITAINAITIEALGTDVRIEQVRPRRGYPKRYLLAGRTAFRGGGAAASAAICMRELHGILFGLHVLHNITKWENP</sequence>
<name>A0ABU1WUA2_9BURK</name>
<accession>A0ABU1WUA2</accession>
<protein>
    <submittedName>
        <fullName evidence="3">Integrase</fullName>
    </submittedName>
</protein>
<dbReference type="RefSeq" id="WP_310322047.1">
    <property type="nucleotide sequence ID" value="NZ_JAVDWU010000015.1"/>
</dbReference>
<evidence type="ECO:0000256" key="1">
    <source>
        <dbReference type="ARBA" id="ARBA00023172"/>
    </source>
</evidence>
<dbReference type="CDD" id="cd00397">
    <property type="entry name" value="DNA_BRE_C"/>
    <property type="match status" value="1"/>
</dbReference>
<gene>
    <name evidence="3" type="ORF">J2W49_004864</name>
</gene>
<dbReference type="SUPFAM" id="SSF56349">
    <property type="entry name" value="DNA breaking-rejoining enzymes"/>
    <property type="match status" value="1"/>
</dbReference>
<dbReference type="InterPro" id="IPR002104">
    <property type="entry name" value="Integrase_catalytic"/>
</dbReference>
<dbReference type="EMBL" id="JAVDWU010000015">
    <property type="protein sequence ID" value="MDR7152886.1"/>
    <property type="molecule type" value="Genomic_DNA"/>
</dbReference>
<keyword evidence="4" id="KW-1185">Reference proteome</keyword>
<comment type="caution">
    <text evidence="3">The sequence shown here is derived from an EMBL/GenBank/DDBJ whole genome shotgun (WGS) entry which is preliminary data.</text>
</comment>
<organism evidence="3 4">
    <name type="scientific">Hydrogenophaga palleronii</name>
    <dbReference type="NCBI Taxonomy" id="65655"/>
    <lineage>
        <taxon>Bacteria</taxon>
        <taxon>Pseudomonadati</taxon>
        <taxon>Pseudomonadota</taxon>
        <taxon>Betaproteobacteria</taxon>
        <taxon>Burkholderiales</taxon>
        <taxon>Comamonadaceae</taxon>
        <taxon>Hydrogenophaga</taxon>
    </lineage>
</organism>
<dbReference type="Proteomes" id="UP001265700">
    <property type="component" value="Unassembled WGS sequence"/>
</dbReference>
<keyword evidence="1" id="KW-0233">DNA recombination</keyword>
<reference evidence="3 4" key="1">
    <citation type="submission" date="2023-07" db="EMBL/GenBank/DDBJ databases">
        <title>Sorghum-associated microbial communities from plants grown in Nebraska, USA.</title>
        <authorList>
            <person name="Schachtman D."/>
        </authorList>
    </citation>
    <scope>NUCLEOTIDE SEQUENCE [LARGE SCALE GENOMIC DNA]</scope>
    <source>
        <strain evidence="3 4">4249</strain>
    </source>
</reference>
<evidence type="ECO:0000259" key="2">
    <source>
        <dbReference type="PROSITE" id="PS51898"/>
    </source>
</evidence>
<dbReference type="InterPro" id="IPR011010">
    <property type="entry name" value="DNA_brk_join_enz"/>
</dbReference>
<dbReference type="PROSITE" id="PS51898">
    <property type="entry name" value="TYR_RECOMBINASE"/>
    <property type="match status" value="1"/>
</dbReference>
<dbReference type="InterPro" id="IPR013762">
    <property type="entry name" value="Integrase-like_cat_sf"/>
</dbReference>
<evidence type="ECO:0000313" key="3">
    <source>
        <dbReference type="EMBL" id="MDR7152886.1"/>
    </source>
</evidence>
<dbReference type="Gene3D" id="1.10.443.10">
    <property type="entry name" value="Intergrase catalytic core"/>
    <property type="match status" value="1"/>
</dbReference>
<evidence type="ECO:0000313" key="4">
    <source>
        <dbReference type="Proteomes" id="UP001265700"/>
    </source>
</evidence>
<feature type="domain" description="Tyr recombinase" evidence="2">
    <location>
        <begin position="404"/>
        <end position="614"/>
    </location>
</feature>
<proteinExistence type="predicted"/>